<evidence type="ECO:0000313" key="4">
    <source>
        <dbReference type="Proteomes" id="UP000813462"/>
    </source>
</evidence>
<accession>A0A978UKI4</accession>
<organism evidence="3 4">
    <name type="scientific">Ziziphus jujuba var. spinosa</name>
    <dbReference type="NCBI Taxonomy" id="714518"/>
    <lineage>
        <taxon>Eukaryota</taxon>
        <taxon>Viridiplantae</taxon>
        <taxon>Streptophyta</taxon>
        <taxon>Embryophyta</taxon>
        <taxon>Tracheophyta</taxon>
        <taxon>Spermatophyta</taxon>
        <taxon>Magnoliopsida</taxon>
        <taxon>eudicotyledons</taxon>
        <taxon>Gunneridae</taxon>
        <taxon>Pentapetalae</taxon>
        <taxon>rosids</taxon>
        <taxon>fabids</taxon>
        <taxon>Rosales</taxon>
        <taxon>Rhamnaceae</taxon>
        <taxon>Paliureae</taxon>
        <taxon>Ziziphus</taxon>
    </lineage>
</organism>
<proteinExistence type="predicted"/>
<evidence type="ECO:0000313" key="3">
    <source>
        <dbReference type="EMBL" id="KAH7515336.1"/>
    </source>
</evidence>
<gene>
    <name evidence="3" type="ORF">FEM48_Zijuj10G0015800</name>
</gene>
<feature type="compositionally biased region" description="Basic and acidic residues" evidence="2">
    <location>
        <begin position="1"/>
        <end position="25"/>
    </location>
</feature>
<keyword evidence="1" id="KW-0175">Coiled coil</keyword>
<reference evidence="3" key="1">
    <citation type="journal article" date="2021" name="Front. Plant Sci.">
        <title>Chromosome-Scale Genome Assembly for Chinese Sour Jujube and Insights Into Its Genome Evolution and Domestication Signature.</title>
        <authorList>
            <person name="Shen L.-Y."/>
            <person name="Luo H."/>
            <person name="Wang X.-L."/>
            <person name="Wang X.-M."/>
            <person name="Qiu X.-J."/>
            <person name="Liu H."/>
            <person name="Zhou S.-S."/>
            <person name="Jia K.-H."/>
            <person name="Nie S."/>
            <person name="Bao Y.-T."/>
            <person name="Zhang R.-G."/>
            <person name="Yun Q.-Z."/>
            <person name="Chai Y.-H."/>
            <person name="Lu J.-Y."/>
            <person name="Li Y."/>
            <person name="Zhao S.-W."/>
            <person name="Mao J.-F."/>
            <person name="Jia S.-G."/>
            <person name="Mao Y.-M."/>
        </authorList>
    </citation>
    <scope>NUCLEOTIDE SEQUENCE</scope>
    <source>
        <strain evidence="3">AT0</strain>
        <tissue evidence="3">Leaf</tissue>
    </source>
</reference>
<feature type="coiled-coil region" evidence="1">
    <location>
        <begin position="36"/>
        <end position="94"/>
    </location>
</feature>
<evidence type="ECO:0000256" key="1">
    <source>
        <dbReference type="SAM" id="Coils"/>
    </source>
</evidence>
<protein>
    <submittedName>
        <fullName evidence="3">Uncharacterized protein</fullName>
    </submittedName>
</protein>
<feature type="region of interest" description="Disordered" evidence="2">
    <location>
        <begin position="1"/>
        <end position="28"/>
    </location>
</feature>
<dbReference type="AlphaFoldDB" id="A0A978UKI4"/>
<sequence length="106" mass="12761">MSTMEEEAHAHATWHQKLEDDNHTLDEEEDIRLTNKKVSVEILDQLNEEIDKLREVMEQLFVKKGDGEQLKQKIEEFEERHTNTEDMLRRLKQSVEELNMINMLRQ</sequence>
<name>A0A978UKI4_ZIZJJ</name>
<comment type="caution">
    <text evidence="3">The sequence shown here is derived from an EMBL/GenBank/DDBJ whole genome shotgun (WGS) entry which is preliminary data.</text>
</comment>
<dbReference type="Proteomes" id="UP000813462">
    <property type="component" value="Unassembled WGS sequence"/>
</dbReference>
<dbReference type="EMBL" id="JAEACU010000010">
    <property type="protein sequence ID" value="KAH7515336.1"/>
    <property type="molecule type" value="Genomic_DNA"/>
</dbReference>
<evidence type="ECO:0000256" key="2">
    <source>
        <dbReference type="SAM" id="MobiDB-lite"/>
    </source>
</evidence>